<gene>
    <name evidence="1" type="ORF">B7P43_G15867</name>
</gene>
<name>A0A2J7R6J9_9NEOP</name>
<dbReference type="Proteomes" id="UP000235965">
    <property type="component" value="Unassembled WGS sequence"/>
</dbReference>
<dbReference type="InParanoid" id="A0A2J7R6J9"/>
<sequence length="317" mass="36115">MKILLRNFNAKISREEIFLPTIGSEGLHKISNDNGVIVVNFATSKNLTVNSAMFPHCNIHKFTWTCLDRKAHNQIDHILIGRWHSSIPEVRSFRAADYDIDYYLVVAKVRKRLAVNKQMMHRVHMQRFNLKKLNEADSKEQYCVEISKRFVALENIDTEVGVNKVWDSTRKNIKISTKDSLGYYEMNTHKPWFDNGLKQGGALLPILFLLNFAFEHAIRMVQENQVGMILNGTHQLLVYADEKNLLGDNINTTKKNTQTLIVASKDVGLEENIEKDRVQCRAPVNMVMNLRFLKVLGSSGVAAELAASHEGLSSMSE</sequence>
<dbReference type="STRING" id="105785.A0A2J7R6J9"/>
<evidence type="ECO:0008006" key="3">
    <source>
        <dbReference type="Google" id="ProtNLM"/>
    </source>
</evidence>
<keyword evidence="2" id="KW-1185">Reference proteome</keyword>
<evidence type="ECO:0000313" key="1">
    <source>
        <dbReference type="EMBL" id="PNF36446.1"/>
    </source>
</evidence>
<protein>
    <recommendedName>
        <fullName evidence="3">Reverse transcriptase domain-containing protein</fullName>
    </recommendedName>
</protein>
<accession>A0A2J7R6J9</accession>
<dbReference type="AlphaFoldDB" id="A0A2J7R6J9"/>
<reference evidence="1 2" key="1">
    <citation type="submission" date="2017-12" db="EMBL/GenBank/DDBJ databases">
        <title>Hemimetabolous genomes reveal molecular basis of termite eusociality.</title>
        <authorList>
            <person name="Harrison M.C."/>
            <person name="Jongepier E."/>
            <person name="Robertson H.M."/>
            <person name="Arning N."/>
            <person name="Bitard-Feildel T."/>
            <person name="Chao H."/>
            <person name="Childers C.P."/>
            <person name="Dinh H."/>
            <person name="Doddapaneni H."/>
            <person name="Dugan S."/>
            <person name="Gowin J."/>
            <person name="Greiner C."/>
            <person name="Han Y."/>
            <person name="Hu H."/>
            <person name="Hughes D.S.T."/>
            <person name="Huylmans A.-K."/>
            <person name="Kemena C."/>
            <person name="Kremer L.P.M."/>
            <person name="Lee S.L."/>
            <person name="Lopez-Ezquerra A."/>
            <person name="Mallet L."/>
            <person name="Monroy-Kuhn J.M."/>
            <person name="Moser A."/>
            <person name="Murali S.C."/>
            <person name="Muzny D.M."/>
            <person name="Otani S."/>
            <person name="Piulachs M.-D."/>
            <person name="Poelchau M."/>
            <person name="Qu J."/>
            <person name="Schaub F."/>
            <person name="Wada-Katsumata A."/>
            <person name="Worley K.C."/>
            <person name="Xie Q."/>
            <person name="Ylla G."/>
            <person name="Poulsen M."/>
            <person name="Gibbs R.A."/>
            <person name="Schal C."/>
            <person name="Richards S."/>
            <person name="Belles X."/>
            <person name="Korb J."/>
            <person name="Bornberg-Bauer E."/>
        </authorList>
    </citation>
    <scope>NUCLEOTIDE SEQUENCE [LARGE SCALE GENOMIC DNA]</scope>
    <source>
        <tissue evidence="1">Whole body</tissue>
    </source>
</reference>
<comment type="caution">
    <text evidence="1">The sequence shown here is derived from an EMBL/GenBank/DDBJ whole genome shotgun (WGS) entry which is preliminary data.</text>
</comment>
<proteinExistence type="predicted"/>
<organism evidence="1 2">
    <name type="scientific">Cryptotermes secundus</name>
    <dbReference type="NCBI Taxonomy" id="105785"/>
    <lineage>
        <taxon>Eukaryota</taxon>
        <taxon>Metazoa</taxon>
        <taxon>Ecdysozoa</taxon>
        <taxon>Arthropoda</taxon>
        <taxon>Hexapoda</taxon>
        <taxon>Insecta</taxon>
        <taxon>Pterygota</taxon>
        <taxon>Neoptera</taxon>
        <taxon>Polyneoptera</taxon>
        <taxon>Dictyoptera</taxon>
        <taxon>Blattodea</taxon>
        <taxon>Blattoidea</taxon>
        <taxon>Termitoidae</taxon>
        <taxon>Kalotermitidae</taxon>
        <taxon>Cryptotermitinae</taxon>
        <taxon>Cryptotermes</taxon>
    </lineage>
</organism>
<evidence type="ECO:0000313" key="2">
    <source>
        <dbReference type="Proteomes" id="UP000235965"/>
    </source>
</evidence>
<dbReference type="EMBL" id="NEVH01006756">
    <property type="protein sequence ID" value="PNF36446.1"/>
    <property type="molecule type" value="Genomic_DNA"/>
</dbReference>